<dbReference type="InterPro" id="IPR005288">
    <property type="entry name" value="NadB"/>
</dbReference>
<dbReference type="Pfam" id="PF00890">
    <property type="entry name" value="FAD_binding_2"/>
    <property type="match status" value="1"/>
</dbReference>
<evidence type="ECO:0000256" key="1">
    <source>
        <dbReference type="ARBA" id="ARBA00001974"/>
    </source>
</evidence>
<evidence type="ECO:0000256" key="6">
    <source>
        <dbReference type="ARBA" id="ARBA00022642"/>
    </source>
</evidence>
<dbReference type="Gene3D" id="3.90.700.10">
    <property type="entry name" value="Succinate dehydrogenase/fumarate reductase flavoprotein, catalytic domain"/>
    <property type="match status" value="1"/>
</dbReference>
<dbReference type="SUPFAM" id="SSF46977">
    <property type="entry name" value="Succinate dehydrogenase/fumarate reductase flavoprotein C-terminal domain"/>
    <property type="match status" value="1"/>
</dbReference>
<evidence type="ECO:0000259" key="11">
    <source>
        <dbReference type="Pfam" id="PF00890"/>
    </source>
</evidence>
<protein>
    <recommendedName>
        <fullName evidence="4">L-aspartate oxidase</fullName>
        <ecNumber evidence="4">1.4.3.16</ecNumber>
    </recommendedName>
</protein>
<comment type="catalytic activity">
    <reaction evidence="9">
        <text>L-aspartate + O2 = iminosuccinate + H2O2</text>
        <dbReference type="Rhea" id="RHEA:25876"/>
        <dbReference type="ChEBI" id="CHEBI:15379"/>
        <dbReference type="ChEBI" id="CHEBI:16240"/>
        <dbReference type="ChEBI" id="CHEBI:29991"/>
        <dbReference type="ChEBI" id="CHEBI:77875"/>
        <dbReference type="EC" id="1.4.3.16"/>
    </reaction>
    <physiologicalReaction direction="left-to-right" evidence="9">
        <dbReference type="Rhea" id="RHEA:25877"/>
    </physiologicalReaction>
</comment>
<dbReference type="GO" id="GO:0008734">
    <property type="term" value="F:L-aspartate oxidase activity"/>
    <property type="evidence" value="ECO:0007669"/>
    <property type="project" value="UniProtKB-EC"/>
</dbReference>
<keyword evidence="7" id="KW-0274">FAD</keyword>
<keyword evidence="6" id="KW-0662">Pyridine nucleotide biosynthesis</keyword>
<evidence type="ECO:0000256" key="8">
    <source>
        <dbReference type="ARBA" id="ARBA00023002"/>
    </source>
</evidence>
<feature type="domain" description="FAD-dependent oxidoreductase 2 FAD-binding" evidence="11">
    <location>
        <begin position="8"/>
        <end position="375"/>
    </location>
</feature>
<dbReference type="InterPro" id="IPR003953">
    <property type="entry name" value="FAD-dep_OxRdtase_2_FAD-bd"/>
</dbReference>
<organism evidence="12">
    <name type="scientific">Rhodanobacter sp. IGA1.0</name>
    <dbReference type="NCBI Taxonomy" id="3158582"/>
    <lineage>
        <taxon>Bacteria</taxon>
        <taxon>Pseudomonadati</taxon>
        <taxon>Pseudomonadota</taxon>
        <taxon>Gammaproteobacteria</taxon>
        <taxon>Lysobacterales</taxon>
        <taxon>Rhodanobacteraceae</taxon>
        <taxon>Rhodanobacter</taxon>
    </lineage>
</organism>
<dbReference type="GO" id="GO:0034628">
    <property type="term" value="P:'de novo' NAD+ biosynthetic process from L-aspartate"/>
    <property type="evidence" value="ECO:0007669"/>
    <property type="project" value="TreeGrafter"/>
</dbReference>
<evidence type="ECO:0000256" key="9">
    <source>
        <dbReference type="ARBA" id="ARBA00048305"/>
    </source>
</evidence>
<proteinExistence type="inferred from homology"/>
<dbReference type="InterPro" id="IPR037099">
    <property type="entry name" value="Fum_R/Succ_DH_flav-like_C_sf"/>
</dbReference>
<feature type="chain" id="PRO_5043728253" description="L-aspartate oxidase" evidence="10">
    <location>
        <begin position="24"/>
        <end position="481"/>
    </location>
</feature>
<dbReference type="Gene3D" id="3.50.50.60">
    <property type="entry name" value="FAD/NAD(P)-binding domain"/>
    <property type="match status" value="1"/>
</dbReference>
<evidence type="ECO:0000256" key="10">
    <source>
        <dbReference type="SAM" id="SignalP"/>
    </source>
</evidence>
<evidence type="ECO:0000313" key="12">
    <source>
        <dbReference type="EMBL" id="XBS89138.1"/>
    </source>
</evidence>
<keyword evidence="5" id="KW-0285">Flavoprotein</keyword>
<evidence type="ECO:0000256" key="3">
    <source>
        <dbReference type="ARBA" id="ARBA00008562"/>
    </source>
</evidence>
<comment type="pathway">
    <text evidence="2">Cofactor biosynthesis; NAD(+) biosynthesis; iminoaspartate from L-aspartate (oxidase route): step 1/1.</text>
</comment>
<dbReference type="RefSeq" id="WP_350015770.1">
    <property type="nucleotide sequence ID" value="NZ_CP157948.1"/>
</dbReference>
<dbReference type="SUPFAM" id="SSF56425">
    <property type="entry name" value="Succinate dehydrogenase/fumarate reductase flavoprotein, catalytic domain"/>
    <property type="match status" value="1"/>
</dbReference>
<dbReference type="PANTHER" id="PTHR42716">
    <property type="entry name" value="L-ASPARTATE OXIDASE"/>
    <property type="match status" value="1"/>
</dbReference>
<comment type="cofactor">
    <cofactor evidence="1">
        <name>FAD</name>
        <dbReference type="ChEBI" id="CHEBI:57692"/>
    </cofactor>
</comment>
<dbReference type="PANTHER" id="PTHR42716:SF2">
    <property type="entry name" value="L-ASPARTATE OXIDASE, CHLOROPLASTIC"/>
    <property type="match status" value="1"/>
</dbReference>
<name>A0AAU7QK59_9GAMM</name>
<keyword evidence="10" id="KW-0732">Signal</keyword>
<evidence type="ECO:0000256" key="5">
    <source>
        <dbReference type="ARBA" id="ARBA00022630"/>
    </source>
</evidence>
<evidence type="ECO:0000256" key="2">
    <source>
        <dbReference type="ARBA" id="ARBA00004950"/>
    </source>
</evidence>
<dbReference type="EC" id="1.4.3.16" evidence="4"/>
<dbReference type="EMBL" id="CP157948">
    <property type="protein sequence ID" value="XBS89138.1"/>
    <property type="molecule type" value="Genomic_DNA"/>
</dbReference>
<dbReference type="InterPro" id="IPR036188">
    <property type="entry name" value="FAD/NAD-bd_sf"/>
</dbReference>
<keyword evidence="8" id="KW-0560">Oxidoreductase</keyword>
<gene>
    <name evidence="12" type="ORF">ABNK63_12120</name>
</gene>
<dbReference type="PRINTS" id="PR00368">
    <property type="entry name" value="FADPNR"/>
</dbReference>
<evidence type="ECO:0000256" key="7">
    <source>
        <dbReference type="ARBA" id="ARBA00022827"/>
    </source>
</evidence>
<evidence type="ECO:0000256" key="4">
    <source>
        <dbReference type="ARBA" id="ARBA00012173"/>
    </source>
</evidence>
<comment type="similarity">
    <text evidence="3">Belongs to the FAD-dependent oxidoreductase 2 family. NadB subfamily.</text>
</comment>
<feature type="signal peptide" evidence="10">
    <location>
        <begin position="1"/>
        <end position="23"/>
    </location>
</feature>
<reference evidence="12" key="1">
    <citation type="submission" date="2024-06" db="EMBL/GenBank/DDBJ databases">
        <authorList>
            <person name="Sun Y."/>
        </authorList>
    </citation>
    <scope>NUCLEOTIDE SEQUENCE</scope>
    <source>
        <strain evidence="12">IGA1.0</strain>
    </source>
</reference>
<dbReference type="AlphaFoldDB" id="A0AAU7QK59"/>
<accession>A0AAU7QK59</accession>
<dbReference type="Gene3D" id="1.20.58.100">
    <property type="entry name" value="Fumarate reductase/succinate dehydrogenase flavoprotein-like, C-terminal domain"/>
    <property type="match status" value="1"/>
</dbReference>
<dbReference type="SUPFAM" id="SSF51905">
    <property type="entry name" value="FAD/NAD(P)-binding domain"/>
    <property type="match status" value="1"/>
</dbReference>
<dbReference type="InterPro" id="IPR027477">
    <property type="entry name" value="Succ_DH/fumarate_Rdtase_cat_sf"/>
</dbReference>
<sequence>MRHARLPIVVVGSGVAGLATALAAAPAPVRLLCRAHDGCGSASALAQGGIAAALDPRDSPAAHAHDTLVAGVQHNDAAMVQWLTAEAPAAIAWLQAQGVAFDRDALGGLQLGREGGHGAARIAHAGGDASGAALVQALRARAQAAVHVQWRGGVDVDALLLREGRVVGVRTRDERGRHEPVEASAVVLATGGIGALYARSSNPAGADGAGLALGLAAGAAARDLEFVQFHPTALEVAGHRLPLITEALRGAGARLLDAAGNALMAGVHPLGDLAPRDVVSRRVAAVQTAGGRVRLDATGVDGDWERRFPTVLAACLAHGFDPRHAALPVTPVAHFHMGGLATDADGRTSVPGLYAVGEVACNGVHGANRLASNSLLEGVVCGRRLGEGLSHAAEPVVAGTVRVVERGPSLPPAELAMLRELLWHAAGPIREARSLRDAWHACEVLAEAGWQAQLGKALLRAMRLRTRSLGAHWREDRGCPS</sequence>